<keyword evidence="1" id="KW-0175">Coiled coil</keyword>
<dbReference type="EnsemblMetazoa" id="Aqu2.1.43723_001">
    <property type="protein sequence ID" value="Aqu2.1.43723_001"/>
    <property type="gene ID" value="Aqu2.1.43723"/>
</dbReference>
<dbReference type="InterPro" id="IPR047574">
    <property type="entry name" value="AD"/>
</dbReference>
<gene>
    <name evidence="3" type="primary">105312493</name>
</gene>
<dbReference type="FunCoup" id="A0A1X7VWD8">
    <property type="interactions" value="310"/>
</dbReference>
<proteinExistence type="predicted"/>
<dbReference type="PROSITE" id="PS52001">
    <property type="entry name" value="AD"/>
    <property type="match status" value="1"/>
</dbReference>
<evidence type="ECO:0000313" key="3">
    <source>
        <dbReference type="EnsemblMetazoa" id="Aqu2.1.43723_001"/>
    </source>
</evidence>
<dbReference type="OrthoDB" id="1057137at2759"/>
<dbReference type="SMART" id="SM00995">
    <property type="entry name" value="AD"/>
    <property type="match status" value="1"/>
</dbReference>
<reference evidence="4" key="1">
    <citation type="journal article" date="2010" name="Nature">
        <title>The Amphimedon queenslandica genome and the evolution of animal complexity.</title>
        <authorList>
            <person name="Srivastava M."/>
            <person name="Simakov O."/>
            <person name="Chapman J."/>
            <person name="Fahey B."/>
            <person name="Gauthier M.E."/>
            <person name="Mitros T."/>
            <person name="Richards G.S."/>
            <person name="Conaco C."/>
            <person name="Dacre M."/>
            <person name="Hellsten U."/>
            <person name="Larroux C."/>
            <person name="Putnam N.H."/>
            <person name="Stanke M."/>
            <person name="Adamska M."/>
            <person name="Darling A."/>
            <person name="Degnan S.M."/>
            <person name="Oakley T.H."/>
            <person name="Plachetzki D.C."/>
            <person name="Zhai Y."/>
            <person name="Adamski M."/>
            <person name="Calcino A."/>
            <person name="Cummins S.F."/>
            <person name="Goodstein D.M."/>
            <person name="Harris C."/>
            <person name="Jackson D.J."/>
            <person name="Leys S.P."/>
            <person name="Shu S."/>
            <person name="Woodcroft B.J."/>
            <person name="Vervoort M."/>
            <person name="Kosik K.S."/>
            <person name="Manning G."/>
            <person name="Degnan B.M."/>
            <person name="Rokhsar D.S."/>
        </authorList>
    </citation>
    <scope>NUCLEOTIDE SEQUENCE [LARGE SCALE GENOMIC DNA]</scope>
</reference>
<keyword evidence="4" id="KW-1185">Reference proteome</keyword>
<dbReference type="InterPro" id="IPR039683">
    <property type="entry name" value="Lsm12-like"/>
</dbReference>
<reference evidence="3" key="2">
    <citation type="submission" date="2017-05" db="UniProtKB">
        <authorList>
            <consortium name="EnsemblMetazoa"/>
        </authorList>
    </citation>
    <scope>IDENTIFICATION</scope>
</reference>
<dbReference type="PANTHER" id="PTHR13542">
    <property type="entry name" value="LSM12 HOMOLOG"/>
    <property type="match status" value="1"/>
</dbReference>
<organism evidence="3">
    <name type="scientific">Amphimedon queenslandica</name>
    <name type="common">Sponge</name>
    <dbReference type="NCBI Taxonomy" id="400682"/>
    <lineage>
        <taxon>Eukaryota</taxon>
        <taxon>Metazoa</taxon>
        <taxon>Porifera</taxon>
        <taxon>Demospongiae</taxon>
        <taxon>Heteroscleromorpha</taxon>
        <taxon>Haplosclerida</taxon>
        <taxon>Niphatidae</taxon>
        <taxon>Amphimedon</taxon>
    </lineage>
</organism>
<evidence type="ECO:0000256" key="1">
    <source>
        <dbReference type="SAM" id="Coils"/>
    </source>
</evidence>
<accession>A0A1X7VWD8</accession>
<name>A0A1X7VWD8_AMPQE</name>
<feature type="coiled-coil region" evidence="1">
    <location>
        <begin position="76"/>
        <end position="103"/>
    </location>
</feature>
<sequence length="178" mass="19967">MAASLKERDIGKIYAIGTAVSCEVEERVICRGYVIAFDNLTKSIIIQSSQTDKIHIINLSNVTVKSTSSSDKPKYIGKQKVDLNKIEQKYQEAIKKRKEELSRIGDGVSMEAQLLFDRIFSIYNQTVWDGSTIVVMKDVRISPPYGPENCTGSTDALERIQKLVTRFNNDRTSSKPAT</sequence>
<protein>
    <recommendedName>
        <fullName evidence="2">AD domain-containing protein</fullName>
    </recommendedName>
</protein>
<dbReference type="AlphaFoldDB" id="A0A1X7VWD8"/>
<evidence type="ECO:0000313" key="4">
    <source>
        <dbReference type="Proteomes" id="UP000007879"/>
    </source>
</evidence>
<dbReference type="Proteomes" id="UP000007879">
    <property type="component" value="Unassembled WGS sequence"/>
</dbReference>
<evidence type="ECO:0000259" key="2">
    <source>
        <dbReference type="PROSITE" id="PS52001"/>
    </source>
</evidence>
<dbReference type="EnsemblMetazoa" id="XM_019995529.1">
    <property type="protein sequence ID" value="XP_019851088.1"/>
    <property type="gene ID" value="LOC105312493"/>
</dbReference>
<dbReference type="InParanoid" id="A0A1X7VWD8"/>
<feature type="domain" description="AD" evidence="2">
    <location>
        <begin position="79"/>
        <end position="172"/>
    </location>
</feature>
<dbReference type="Pfam" id="PF09793">
    <property type="entry name" value="AD"/>
    <property type="match status" value="1"/>
</dbReference>
<dbReference type="KEGG" id="aqu:105312493"/>
<dbReference type="STRING" id="400682.A0A1X7VWD8"/>
<dbReference type="InterPro" id="IPR019181">
    <property type="entry name" value="LSM12_ABD"/>
</dbReference>